<evidence type="ECO:0000256" key="7">
    <source>
        <dbReference type="ARBA" id="ARBA00023128"/>
    </source>
</evidence>
<evidence type="ECO:0000313" key="10">
    <source>
        <dbReference type="EMBL" id="KAL0841229.1"/>
    </source>
</evidence>
<gene>
    <name evidence="10" type="ORF">ABMA28_014963</name>
</gene>
<evidence type="ECO:0000313" key="11">
    <source>
        <dbReference type="Proteomes" id="UP001549921"/>
    </source>
</evidence>
<protein>
    <recommendedName>
        <fullName evidence="3">Transmembrane protein 186</fullName>
    </recommendedName>
</protein>
<dbReference type="Proteomes" id="UP001549921">
    <property type="component" value="Unassembled WGS sequence"/>
</dbReference>
<evidence type="ECO:0000256" key="4">
    <source>
        <dbReference type="ARBA" id="ARBA00022692"/>
    </source>
</evidence>
<evidence type="ECO:0000256" key="2">
    <source>
        <dbReference type="ARBA" id="ARBA00007020"/>
    </source>
</evidence>
<comment type="subcellular location">
    <subcellularLocation>
        <location evidence="1">Mitochondrion inner membrane</location>
        <topology evidence="1">Multi-pass membrane protein</topology>
    </subcellularLocation>
</comment>
<evidence type="ECO:0000256" key="3">
    <source>
        <dbReference type="ARBA" id="ARBA00014604"/>
    </source>
</evidence>
<evidence type="ECO:0000256" key="1">
    <source>
        <dbReference type="ARBA" id="ARBA00004448"/>
    </source>
</evidence>
<sequence>MSVLRFLRNSIKYSANHNKFFSQKNPNPHEKKFETVFLFPSIKYIAILNRLKVYHIAGTSVAIPGCGILEMASVLSDNAFLTASYIGLTGAAVLCLATLPFRNIIGFLYISEDNKHVKISSVNFWGKRIDKIIPVDDWIPLLEMPPKTFDSIYLSPQLTDGTKYKLLVKFGKVLNAKKIGQVLE</sequence>
<feature type="transmembrane region" description="Helical" evidence="9">
    <location>
        <begin position="85"/>
        <end position="110"/>
    </location>
</feature>
<dbReference type="InterPro" id="IPR026571">
    <property type="entry name" value="Tmem186"/>
</dbReference>
<reference evidence="10 11" key="1">
    <citation type="submission" date="2024-06" db="EMBL/GenBank/DDBJ databases">
        <title>A chromosome-level genome assembly of beet webworm, Loxostege sticticalis.</title>
        <authorList>
            <person name="Zhang Y."/>
        </authorList>
    </citation>
    <scope>NUCLEOTIDE SEQUENCE [LARGE SCALE GENOMIC DNA]</scope>
    <source>
        <strain evidence="10">AQ028</strain>
        <tissue evidence="10">Male pupae</tissue>
    </source>
</reference>
<dbReference type="PANTHER" id="PTHR13603">
    <property type="entry name" value="TRANSMEMBRANE PROTEIN 186"/>
    <property type="match status" value="1"/>
</dbReference>
<accession>A0ABD0TDT4</accession>
<dbReference type="PANTHER" id="PTHR13603:SF1">
    <property type="entry name" value="TRANSMEMBRANE PROTEIN 186"/>
    <property type="match status" value="1"/>
</dbReference>
<comment type="caution">
    <text evidence="10">The sequence shown here is derived from an EMBL/GenBank/DDBJ whole genome shotgun (WGS) entry which is preliminary data.</text>
</comment>
<organism evidence="10 11">
    <name type="scientific">Loxostege sticticalis</name>
    <name type="common">Beet webworm moth</name>
    <dbReference type="NCBI Taxonomy" id="481309"/>
    <lineage>
        <taxon>Eukaryota</taxon>
        <taxon>Metazoa</taxon>
        <taxon>Ecdysozoa</taxon>
        <taxon>Arthropoda</taxon>
        <taxon>Hexapoda</taxon>
        <taxon>Insecta</taxon>
        <taxon>Pterygota</taxon>
        <taxon>Neoptera</taxon>
        <taxon>Endopterygota</taxon>
        <taxon>Lepidoptera</taxon>
        <taxon>Glossata</taxon>
        <taxon>Ditrysia</taxon>
        <taxon>Pyraloidea</taxon>
        <taxon>Crambidae</taxon>
        <taxon>Pyraustinae</taxon>
        <taxon>Loxostege</taxon>
    </lineage>
</organism>
<evidence type="ECO:0000256" key="6">
    <source>
        <dbReference type="ARBA" id="ARBA00022989"/>
    </source>
</evidence>
<dbReference type="EMBL" id="JBEDNZ010000006">
    <property type="protein sequence ID" value="KAL0841229.1"/>
    <property type="molecule type" value="Genomic_DNA"/>
</dbReference>
<feature type="transmembrane region" description="Helical" evidence="9">
    <location>
        <begin position="53"/>
        <end position="73"/>
    </location>
</feature>
<keyword evidence="7" id="KW-0496">Mitochondrion</keyword>
<evidence type="ECO:0000256" key="5">
    <source>
        <dbReference type="ARBA" id="ARBA00022792"/>
    </source>
</evidence>
<keyword evidence="6 9" id="KW-1133">Transmembrane helix</keyword>
<dbReference type="GO" id="GO:0005743">
    <property type="term" value="C:mitochondrial inner membrane"/>
    <property type="evidence" value="ECO:0007669"/>
    <property type="project" value="UniProtKB-SubCell"/>
</dbReference>
<keyword evidence="4 9" id="KW-0812">Transmembrane</keyword>
<keyword evidence="5" id="KW-0999">Mitochondrion inner membrane</keyword>
<keyword evidence="8 9" id="KW-0472">Membrane</keyword>
<proteinExistence type="inferred from homology"/>
<comment type="similarity">
    <text evidence="2">Belongs to the TMEM186 family.</text>
</comment>
<dbReference type="AlphaFoldDB" id="A0ABD0TDT4"/>
<evidence type="ECO:0000256" key="8">
    <source>
        <dbReference type="ARBA" id="ARBA00023136"/>
    </source>
</evidence>
<evidence type="ECO:0000256" key="9">
    <source>
        <dbReference type="SAM" id="Phobius"/>
    </source>
</evidence>
<name>A0ABD0TDT4_LOXSC</name>